<name>A0A284VKP7_9EURY</name>
<evidence type="ECO:0000313" key="2">
    <source>
        <dbReference type="Proteomes" id="UP000218615"/>
    </source>
</evidence>
<dbReference type="RefSeq" id="WP_096204143.1">
    <property type="nucleotide sequence ID" value="NZ_FZMP01000044.1"/>
</dbReference>
<organism evidence="1 2">
    <name type="scientific">Candidatus Methanoperedens nitratireducens</name>
    <dbReference type="NCBI Taxonomy" id="1392998"/>
    <lineage>
        <taxon>Archaea</taxon>
        <taxon>Methanobacteriati</taxon>
        <taxon>Methanobacteriota</taxon>
        <taxon>Stenosarchaea group</taxon>
        <taxon>Methanomicrobia</taxon>
        <taxon>Methanosarcinales</taxon>
        <taxon>ANME-2 cluster</taxon>
        <taxon>Candidatus Methanoperedentaceae</taxon>
        <taxon>Candidatus Methanoperedens</taxon>
    </lineage>
</organism>
<sequence>MNKKIFLVAILSVLLLTISVVAVNENAKREIAPEDKTPVQPGGKELSSPAFHEMQFTSSTALIGMNAGQTSLLTQFVSCPVTCEFTATFSAETNTGSANTLSIRVLDNGVTVPPGAVFLIKILKKMDGRRIALLSGKLLPRESII</sequence>
<gene>
    <name evidence="1" type="ORF">MNV_1380025</name>
</gene>
<proteinExistence type="predicted"/>
<keyword evidence="2" id="KW-1185">Reference proteome</keyword>
<protein>
    <submittedName>
        <fullName evidence="1">Uncharacterized protein</fullName>
    </submittedName>
</protein>
<dbReference type="AlphaFoldDB" id="A0A284VKP7"/>
<accession>A0A284VKP7</accession>
<dbReference type="EMBL" id="FZMP01000044">
    <property type="protein sequence ID" value="SNQ59838.1"/>
    <property type="molecule type" value="Genomic_DNA"/>
</dbReference>
<dbReference type="Proteomes" id="UP000218615">
    <property type="component" value="Unassembled WGS sequence"/>
</dbReference>
<reference evidence="2" key="1">
    <citation type="submission" date="2017-06" db="EMBL/GenBank/DDBJ databases">
        <authorList>
            <person name="Cremers G."/>
        </authorList>
    </citation>
    <scope>NUCLEOTIDE SEQUENCE [LARGE SCALE GENOMIC DNA]</scope>
</reference>
<evidence type="ECO:0000313" key="1">
    <source>
        <dbReference type="EMBL" id="SNQ59838.1"/>
    </source>
</evidence>